<protein>
    <submittedName>
        <fullName evidence="1">Uncharacterized protein</fullName>
    </submittedName>
</protein>
<keyword evidence="2" id="KW-1185">Reference proteome</keyword>
<name>A0A022Q078_ERYGU</name>
<reference evidence="1 2" key="1">
    <citation type="journal article" date="2013" name="Proc. Natl. Acad. Sci. U.S.A.">
        <title>Fine-scale variation in meiotic recombination in Mimulus inferred from population shotgun sequencing.</title>
        <authorList>
            <person name="Hellsten U."/>
            <person name="Wright K.M."/>
            <person name="Jenkins J."/>
            <person name="Shu S."/>
            <person name="Yuan Y."/>
            <person name="Wessler S.R."/>
            <person name="Schmutz J."/>
            <person name="Willis J.H."/>
            <person name="Rokhsar D.S."/>
        </authorList>
    </citation>
    <scope>NUCLEOTIDE SEQUENCE [LARGE SCALE GENOMIC DNA]</scope>
    <source>
        <strain evidence="2">cv. DUN x IM62</strain>
    </source>
</reference>
<proteinExistence type="predicted"/>
<evidence type="ECO:0000313" key="1">
    <source>
        <dbReference type="EMBL" id="EYU20553.1"/>
    </source>
</evidence>
<gene>
    <name evidence="1" type="ORF">MIMGU_mgv11b013738mg</name>
</gene>
<sequence>MTPHKKKSIGQLCKHKGRQRVVIRIIVHIIARHHLPIQSWRARVLKIPALKVVALGRAEQLLPRSGGGGGCSINQPAEHQRRHYYFLKISRGKKKIEVENNQNLTTINGKIHQQSMANLSTV</sequence>
<dbReference type="EMBL" id="KI632264">
    <property type="protein sequence ID" value="EYU20553.1"/>
    <property type="molecule type" value="Genomic_DNA"/>
</dbReference>
<evidence type="ECO:0000313" key="2">
    <source>
        <dbReference type="Proteomes" id="UP000030748"/>
    </source>
</evidence>
<accession>A0A022Q078</accession>
<dbReference type="AlphaFoldDB" id="A0A022Q078"/>
<organism evidence="1 2">
    <name type="scientific">Erythranthe guttata</name>
    <name type="common">Yellow monkey flower</name>
    <name type="synonym">Mimulus guttatus</name>
    <dbReference type="NCBI Taxonomy" id="4155"/>
    <lineage>
        <taxon>Eukaryota</taxon>
        <taxon>Viridiplantae</taxon>
        <taxon>Streptophyta</taxon>
        <taxon>Embryophyta</taxon>
        <taxon>Tracheophyta</taxon>
        <taxon>Spermatophyta</taxon>
        <taxon>Magnoliopsida</taxon>
        <taxon>eudicotyledons</taxon>
        <taxon>Gunneridae</taxon>
        <taxon>Pentapetalae</taxon>
        <taxon>asterids</taxon>
        <taxon>lamiids</taxon>
        <taxon>Lamiales</taxon>
        <taxon>Phrymaceae</taxon>
        <taxon>Erythranthe</taxon>
    </lineage>
</organism>
<dbReference type="Proteomes" id="UP000030748">
    <property type="component" value="Unassembled WGS sequence"/>
</dbReference>